<feature type="region of interest" description="Disordered" evidence="1">
    <location>
        <begin position="152"/>
        <end position="191"/>
    </location>
</feature>
<feature type="compositionally biased region" description="Polar residues" evidence="1">
    <location>
        <begin position="154"/>
        <end position="167"/>
    </location>
</feature>
<organism evidence="2 3">
    <name type="scientific">Hevea brasiliensis</name>
    <name type="common">Para rubber tree</name>
    <name type="synonym">Siphonia brasiliensis</name>
    <dbReference type="NCBI Taxonomy" id="3981"/>
    <lineage>
        <taxon>Eukaryota</taxon>
        <taxon>Viridiplantae</taxon>
        <taxon>Streptophyta</taxon>
        <taxon>Embryophyta</taxon>
        <taxon>Tracheophyta</taxon>
        <taxon>Spermatophyta</taxon>
        <taxon>Magnoliopsida</taxon>
        <taxon>eudicotyledons</taxon>
        <taxon>Gunneridae</taxon>
        <taxon>Pentapetalae</taxon>
        <taxon>rosids</taxon>
        <taxon>fabids</taxon>
        <taxon>Malpighiales</taxon>
        <taxon>Euphorbiaceae</taxon>
        <taxon>Crotonoideae</taxon>
        <taxon>Micrandreae</taxon>
        <taxon>Hevea</taxon>
    </lineage>
</organism>
<dbReference type="Pfam" id="PF05553">
    <property type="entry name" value="DUF761"/>
    <property type="match status" value="1"/>
</dbReference>
<evidence type="ECO:0000256" key="1">
    <source>
        <dbReference type="SAM" id="MobiDB-lite"/>
    </source>
</evidence>
<comment type="caution">
    <text evidence="2">The sequence shown here is derived from an EMBL/GenBank/DDBJ whole genome shotgun (WGS) entry which is preliminary data.</text>
</comment>
<evidence type="ECO:0000313" key="2">
    <source>
        <dbReference type="EMBL" id="KAJ9171195.1"/>
    </source>
</evidence>
<dbReference type="InterPro" id="IPR008480">
    <property type="entry name" value="DUF761_pln"/>
</dbReference>
<feature type="region of interest" description="Disordered" evidence="1">
    <location>
        <begin position="244"/>
        <end position="275"/>
    </location>
</feature>
<dbReference type="EMBL" id="JARPOI010000009">
    <property type="protein sequence ID" value="KAJ9171195.1"/>
    <property type="molecule type" value="Genomic_DNA"/>
</dbReference>
<gene>
    <name evidence="2" type="ORF">P3X46_014590</name>
</gene>
<accession>A0ABQ9LUJ5</accession>
<keyword evidence="3" id="KW-1185">Reference proteome</keyword>
<name>A0ABQ9LUJ5_HEVBR</name>
<sequence length="308" mass="34716">MFPSQVSNFINHSMLTKFWELVQLFIISVAFYRVGESTVSVTNSGSVIDEQCKTEATNYENETEVSLKQDENSLFKFGILSIFRVNQWLYCPKQIILPLRSLKSKTRNLDSAQFSNGSEFISSLIVSSGSSGRIMDGKYFFSDMGSSKLEELSPSHSVSSDWPNSGTEESEKKKDFHASYPPSQSPQTTMYSKAPLNAFHLRRYSSGSLFQKDLRGTSKDNLKRAAEERIHWVKRKKEECMGSVAVDSEKDSESETNSAPVGDADAGHDPNEVDKKAGEFIAKLTEQIELQKVASIKRTRRMRMSDKH</sequence>
<protein>
    <submittedName>
        <fullName evidence="2">Uncharacterized protein</fullName>
    </submittedName>
</protein>
<feature type="compositionally biased region" description="Polar residues" evidence="1">
    <location>
        <begin position="181"/>
        <end position="191"/>
    </location>
</feature>
<reference evidence="2" key="1">
    <citation type="journal article" date="2023" name="Plant Biotechnol. J.">
        <title>Chromosome-level wild Hevea brasiliensis genome provides new tools for genomic-assisted breeding and valuable loci to elevate rubber yield.</title>
        <authorList>
            <person name="Cheng H."/>
            <person name="Song X."/>
            <person name="Hu Y."/>
            <person name="Wu T."/>
            <person name="Yang Q."/>
            <person name="An Z."/>
            <person name="Feng S."/>
            <person name="Deng Z."/>
            <person name="Wu W."/>
            <person name="Zeng X."/>
            <person name="Tu M."/>
            <person name="Wang X."/>
            <person name="Huang H."/>
        </authorList>
    </citation>
    <scope>NUCLEOTIDE SEQUENCE</scope>
    <source>
        <strain evidence="2">MT/VB/25A 57/8</strain>
    </source>
</reference>
<dbReference type="Proteomes" id="UP001174677">
    <property type="component" value="Chromosome 9"/>
</dbReference>
<dbReference type="PANTHER" id="PTHR34059:SF6">
    <property type="entry name" value="DUF4408 DOMAIN-CONTAINING PROTEIN"/>
    <property type="match status" value="1"/>
</dbReference>
<proteinExistence type="predicted"/>
<evidence type="ECO:0000313" key="3">
    <source>
        <dbReference type="Proteomes" id="UP001174677"/>
    </source>
</evidence>
<feature type="compositionally biased region" description="Basic and acidic residues" evidence="1">
    <location>
        <begin position="265"/>
        <end position="275"/>
    </location>
</feature>
<dbReference type="PANTHER" id="PTHR34059">
    <property type="entry name" value="EXPRESSED PROTEIN"/>
    <property type="match status" value="1"/>
</dbReference>